<feature type="domain" description="MobA/VirD2-like nuclease" evidence="2">
    <location>
        <begin position="32"/>
        <end position="151"/>
    </location>
</feature>
<reference evidence="3 4" key="1">
    <citation type="submission" date="2018-06" db="EMBL/GenBank/DDBJ databases">
        <title>Carbapenemase-producing Enterobacteriaceae present in wastewater treatment plant effluent and nearby surface waters in the US.</title>
        <authorList>
            <person name="Mathys D.A."/>
            <person name="Mollenkopf D.F."/>
            <person name="Feicht S.M."/>
            <person name="Adams R.J."/>
            <person name="Albers A.L."/>
            <person name="Grooters S.V."/>
            <person name="Stuever D.M."/>
            <person name="Daniels J.B."/>
            <person name="Wittum T.E."/>
        </authorList>
    </citation>
    <scope>NUCLEOTIDE SEQUENCE [LARGE SCALE GENOMIC DNA]</scope>
    <source>
        <strain evidence="3 4">GEO_4_Eff_A</strain>
    </source>
</reference>
<evidence type="ECO:0000313" key="4">
    <source>
        <dbReference type="Proteomes" id="UP000290875"/>
    </source>
</evidence>
<evidence type="ECO:0000259" key="2">
    <source>
        <dbReference type="Pfam" id="PF03432"/>
    </source>
</evidence>
<accession>A0A4Q2EEG6</accession>
<comment type="caution">
    <text evidence="3">The sequence shown here is derived from an EMBL/GenBank/DDBJ whole genome shotgun (WGS) entry which is preliminary data.</text>
</comment>
<evidence type="ECO:0000256" key="1">
    <source>
        <dbReference type="SAM" id="Coils"/>
    </source>
</evidence>
<keyword evidence="1" id="KW-0175">Coiled coil</keyword>
<proteinExistence type="predicted"/>
<dbReference type="EMBL" id="QJSL01000003">
    <property type="protein sequence ID" value="RXW30125.1"/>
    <property type="molecule type" value="Genomic_DNA"/>
</dbReference>
<protein>
    <submittedName>
        <fullName evidence="3">Relaxase</fullName>
    </submittedName>
</protein>
<dbReference type="RefSeq" id="WP_129323630.1">
    <property type="nucleotide sequence ID" value="NZ_QJSL01000003.1"/>
</dbReference>
<dbReference type="Pfam" id="PF03432">
    <property type="entry name" value="Relaxase"/>
    <property type="match status" value="1"/>
</dbReference>
<feature type="coiled-coil region" evidence="1">
    <location>
        <begin position="297"/>
        <end position="324"/>
    </location>
</feature>
<sequence>MKGMQKIKRGKQFAGVVLYSLKSGSHHKITPYIIGGNMTGSTAAELISEFEGTRLLRPGVAKPVWHNSLRLPKGETLSVRQWAAFADDYMTRMGFTETHLRCYIMHDDSDGQHIHIIANRINMVGGKLYLGKNENLISTRIISELEKVHKLTQTTSAISSHSQEKRKPSRNELMMAERTTTPCPKSTLQSLIDNALTGRPDLLTFIAMLEKVDVSCKPNIASTGKMNGFSFQYQGIAFKASQLGKKYGWSSLQTLIDFVPEHLTLLKQAQKPTVPAPVPLTVPMPMPMPMPMPSCESEEQAANRETILEKIHQLEEKIRLERQQETVGIIQLRSKLHNTTRQIPRQRRLKAWLLLLSQIVVLLRRKGLSLLHATIHHFRKILHLHLLEPIPFTAGHSLQEQSVSNNQHLTP</sequence>
<gene>
    <name evidence="3" type="ORF">DM877_03685</name>
</gene>
<dbReference type="InterPro" id="IPR005094">
    <property type="entry name" value="Endonuclease_MobA/VirD2"/>
</dbReference>
<evidence type="ECO:0000313" key="3">
    <source>
        <dbReference type="EMBL" id="RXW30125.1"/>
    </source>
</evidence>
<name>A0A4Q2EEG6_ENTCL</name>
<organism evidence="3 4">
    <name type="scientific">Enterobacter cloacae</name>
    <dbReference type="NCBI Taxonomy" id="550"/>
    <lineage>
        <taxon>Bacteria</taxon>
        <taxon>Pseudomonadati</taxon>
        <taxon>Pseudomonadota</taxon>
        <taxon>Gammaproteobacteria</taxon>
        <taxon>Enterobacterales</taxon>
        <taxon>Enterobacteriaceae</taxon>
        <taxon>Enterobacter</taxon>
        <taxon>Enterobacter cloacae complex</taxon>
    </lineage>
</organism>
<dbReference type="Proteomes" id="UP000290875">
    <property type="component" value="Unassembled WGS sequence"/>
</dbReference>
<dbReference type="AlphaFoldDB" id="A0A4Q2EEG6"/>